<keyword evidence="4" id="KW-1185">Reference proteome</keyword>
<dbReference type="Gene3D" id="2.60.120.1440">
    <property type="match status" value="1"/>
</dbReference>
<protein>
    <submittedName>
        <fullName evidence="3">FecR domain-containing protein</fullName>
    </submittedName>
</protein>
<feature type="domain" description="FecR protein" evidence="1">
    <location>
        <begin position="126"/>
        <end position="218"/>
    </location>
</feature>
<dbReference type="Proteomes" id="UP000652176">
    <property type="component" value="Unassembled WGS sequence"/>
</dbReference>
<proteinExistence type="predicted"/>
<evidence type="ECO:0000259" key="2">
    <source>
        <dbReference type="Pfam" id="PF16220"/>
    </source>
</evidence>
<evidence type="ECO:0000259" key="1">
    <source>
        <dbReference type="Pfam" id="PF04773"/>
    </source>
</evidence>
<dbReference type="Pfam" id="PF16220">
    <property type="entry name" value="DUF4880"/>
    <property type="match status" value="1"/>
</dbReference>
<dbReference type="Gene3D" id="3.55.50.30">
    <property type="match status" value="1"/>
</dbReference>
<dbReference type="InterPro" id="IPR006860">
    <property type="entry name" value="FecR"/>
</dbReference>
<dbReference type="EMBL" id="JACXSS010000001">
    <property type="protein sequence ID" value="MBD9354363.1"/>
    <property type="molecule type" value="Genomic_DNA"/>
</dbReference>
<dbReference type="PIRSF" id="PIRSF018266">
    <property type="entry name" value="FecR"/>
    <property type="match status" value="1"/>
</dbReference>
<sequence>MTENQSSPDSDNPDTISEQAMAWFVRLRAESVAVDERRLFQIWHQADPAHRQAYAEISAFWEDADFRATLDTATLSPQFSPRNNPPKNLRRRSGIRPDAKLLLAAAASLIIAAIVYQPALSCWRADYCTTVGEIKTVQLSDGSQVTLNSGTALNVNMRNGQRHVQLDRGEAFFDVQPDPQHPFQVDGRYSNTRVLGTRFVVREDADNDIISVVSGVVEVSRDRQNPATLKVNDSIAVDARHQSEVSHQPTGNATAWLKGSASFDNAPLKAVIAEIGRYRRGSLIIRNQALQDLKVSGRFDIRDTDKTLESLQQTLPIRIYRLTPWLVVIA</sequence>
<evidence type="ECO:0000313" key="3">
    <source>
        <dbReference type="EMBL" id="MBD9354363.1"/>
    </source>
</evidence>
<gene>
    <name evidence="3" type="ORF">IE877_00410</name>
</gene>
<accession>A0ABR9CU98</accession>
<comment type="caution">
    <text evidence="3">The sequence shown here is derived from an EMBL/GenBank/DDBJ whole genome shotgun (WGS) entry which is preliminary data.</text>
</comment>
<dbReference type="PANTHER" id="PTHR30273:SF2">
    <property type="entry name" value="PROTEIN FECR"/>
    <property type="match status" value="1"/>
</dbReference>
<dbReference type="RefSeq" id="WP_192372209.1">
    <property type="nucleotide sequence ID" value="NZ_CAJHIV010000001.1"/>
</dbReference>
<reference evidence="3 4" key="1">
    <citation type="submission" date="2020-09" db="EMBL/GenBank/DDBJ databases">
        <title>Methylomonas albis sp. nov. and Methylomonas fluvii sp. nov.: Two cold-adapted methanotrophs from the River Elbe and an amended description of Methylovulum psychrotolerans strain Eb1.</title>
        <authorList>
            <person name="Bussmann I.K."/>
            <person name="Klings K.-W."/>
            <person name="Warnstedt J."/>
            <person name="Hoppert M."/>
            <person name="Saborowski A."/>
            <person name="Horn F."/>
            <person name="Liebner S."/>
        </authorList>
    </citation>
    <scope>NUCLEOTIDE SEQUENCE [LARGE SCALE GENOMIC DNA]</scope>
    <source>
        <strain evidence="3 4">EbA</strain>
    </source>
</reference>
<evidence type="ECO:0000313" key="4">
    <source>
        <dbReference type="Proteomes" id="UP000652176"/>
    </source>
</evidence>
<dbReference type="InterPro" id="IPR012373">
    <property type="entry name" value="Ferrdict_sens_TM"/>
</dbReference>
<dbReference type="Pfam" id="PF04773">
    <property type="entry name" value="FecR"/>
    <property type="match status" value="1"/>
</dbReference>
<feature type="domain" description="FecR N-terminal" evidence="2">
    <location>
        <begin position="18"/>
        <end position="59"/>
    </location>
</feature>
<dbReference type="PANTHER" id="PTHR30273">
    <property type="entry name" value="PERIPLASMIC SIGNAL SENSOR AND SIGMA FACTOR ACTIVATOR FECR-RELATED"/>
    <property type="match status" value="1"/>
</dbReference>
<name>A0ABR9CU98_9GAMM</name>
<organism evidence="3 4">
    <name type="scientific">Methylomonas albis</name>
    <dbReference type="NCBI Taxonomy" id="1854563"/>
    <lineage>
        <taxon>Bacteria</taxon>
        <taxon>Pseudomonadati</taxon>
        <taxon>Pseudomonadota</taxon>
        <taxon>Gammaproteobacteria</taxon>
        <taxon>Methylococcales</taxon>
        <taxon>Methylococcaceae</taxon>
        <taxon>Methylomonas</taxon>
    </lineage>
</organism>
<dbReference type="InterPro" id="IPR032623">
    <property type="entry name" value="FecR_N"/>
</dbReference>